<feature type="region of interest" description="Disordered" evidence="1">
    <location>
        <begin position="48"/>
        <end position="71"/>
    </location>
</feature>
<reference evidence="3" key="1">
    <citation type="journal article" date="2017" name="Nat. Commun.">
        <title>The asparagus genome sheds light on the origin and evolution of a young Y chromosome.</title>
        <authorList>
            <person name="Harkess A."/>
            <person name="Zhou J."/>
            <person name="Xu C."/>
            <person name="Bowers J.E."/>
            <person name="Van der Hulst R."/>
            <person name="Ayyampalayam S."/>
            <person name="Mercati F."/>
            <person name="Riccardi P."/>
            <person name="McKain M.R."/>
            <person name="Kakrana A."/>
            <person name="Tang H."/>
            <person name="Ray J."/>
            <person name="Groenendijk J."/>
            <person name="Arikit S."/>
            <person name="Mathioni S.M."/>
            <person name="Nakano M."/>
            <person name="Shan H."/>
            <person name="Telgmann-Rauber A."/>
            <person name="Kanno A."/>
            <person name="Yue Z."/>
            <person name="Chen H."/>
            <person name="Li W."/>
            <person name="Chen Y."/>
            <person name="Xu X."/>
            <person name="Zhang Y."/>
            <person name="Luo S."/>
            <person name="Chen H."/>
            <person name="Gao J."/>
            <person name="Mao Z."/>
            <person name="Pires J.C."/>
            <person name="Luo M."/>
            <person name="Kudrna D."/>
            <person name="Wing R.A."/>
            <person name="Meyers B.C."/>
            <person name="Yi K."/>
            <person name="Kong H."/>
            <person name="Lavrijsen P."/>
            <person name="Sunseri F."/>
            <person name="Falavigna A."/>
            <person name="Ye Y."/>
            <person name="Leebens-Mack J.H."/>
            <person name="Chen G."/>
        </authorList>
    </citation>
    <scope>NUCLEOTIDE SEQUENCE [LARGE SCALE GENOMIC DNA]</scope>
    <source>
        <strain evidence="3">cv. DH0086</strain>
    </source>
</reference>
<sequence>MGGVKKCRSPTVLSHRYVPRSNISGLGLHSPSKIMGLILNQPYFGGTTRTKSEAASDEDTSSPSAPTTRCCEGEQRMLERAGADVVDRFDEDGYHAVELFDAVKAEALCEEVKEFVHGCC</sequence>
<evidence type="ECO:0000313" key="2">
    <source>
        <dbReference type="EMBL" id="ONK54893.1"/>
    </source>
</evidence>
<evidence type="ECO:0008006" key="4">
    <source>
        <dbReference type="Google" id="ProtNLM"/>
    </source>
</evidence>
<name>A0A1R3L5K2_ASPOF</name>
<proteinExistence type="predicted"/>
<dbReference type="EMBL" id="KV864004">
    <property type="protein sequence ID" value="ONK54893.1"/>
    <property type="molecule type" value="Genomic_DNA"/>
</dbReference>
<evidence type="ECO:0000256" key="1">
    <source>
        <dbReference type="SAM" id="MobiDB-lite"/>
    </source>
</evidence>
<dbReference type="AlphaFoldDB" id="A0A1R3L5K2"/>
<gene>
    <name evidence="2" type="ORF">A4U43_UnF9980</name>
</gene>
<accession>A0A1R3L5K2</accession>
<protein>
    <recommendedName>
        <fullName evidence="4">Alpha/beta hydrolase fold-3 domain-containing protein</fullName>
    </recommendedName>
</protein>
<evidence type="ECO:0000313" key="3">
    <source>
        <dbReference type="Proteomes" id="UP000243459"/>
    </source>
</evidence>
<dbReference type="Proteomes" id="UP000243459">
    <property type="component" value="Unassembled WGS sequence"/>
</dbReference>
<keyword evidence="3" id="KW-1185">Reference proteome</keyword>
<dbReference type="InterPro" id="IPR029058">
    <property type="entry name" value="AB_hydrolase_fold"/>
</dbReference>
<dbReference type="Gene3D" id="3.40.50.1820">
    <property type="entry name" value="alpha/beta hydrolase"/>
    <property type="match status" value="1"/>
</dbReference>
<dbReference type="Gramene" id="ONK54893">
    <property type="protein sequence ID" value="ONK54893"/>
    <property type="gene ID" value="A4U43_UnF9980"/>
</dbReference>
<organism evidence="2 3">
    <name type="scientific">Asparagus officinalis</name>
    <name type="common">Garden asparagus</name>
    <dbReference type="NCBI Taxonomy" id="4686"/>
    <lineage>
        <taxon>Eukaryota</taxon>
        <taxon>Viridiplantae</taxon>
        <taxon>Streptophyta</taxon>
        <taxon>Embryophyta</taxon>
        <taxon>Tracheophyta</taxon>
        <taxon>Spermatophyta</taxon>
        <taxon>Magnoliopsida</taxon>
        <taxon>Liliopsida</taxon>
        <taxon>Asparagales</taxon>
        <taxon>Asparagaceae</taxon>
        <taxon>Asparagoideae</taxon>
        <taxon>Asparagus</taxon>
    </lineage>
</organism>